<evidence type="ECO:0000313" key="20">
    <source>
        <dbReference type="Proteomes" id="UP000016646"/>
    </source>
</evidence>
<name>U2LK11_TRESO</name>
<dbReference type="EMBL" id="AVQI01000013">
    <property type="protein sequence ID" value="ERK04768.1"/>
    <property type="molecule type" value="Genomic_DNA"/>
</dbReference>
<gene>
    <name evidence="18" type="ORF">HMPREF0860_2442</name>
    <name evidence="17" type="ORF">HMPREF1325_0634</name>
</gene>
<dbReference type="STRING" id="1125725.HMPREF1325_0634"/>
<evidence type="ECO:0000256" key="10">
    <source>
        <dbReference type="ARBA" id="ARBA00023098"/>
    </source>
</evidence>
<keyword evidence="9 16" id="KW-1133">Transmembrane helix</keyword>
<feature type="transmembrane region" description="Helical" evidence="16">
    <location>
        <begin position="178"/>
        <end position="202"/>
    </location>
</feature>
<dbReference type="RefSeq" id="WP_021331131.1">
    <property type="nucleotide sequence ID" value="NZ_AUZJ01000054.1"/>
</dbReference>
<protein>
    <recommendedName>
        <fullName evidence="5">CDP-diacylglycerol--glycerol-3-phosphate 3-phosphatidyltransferase</fullName>
        <ecNumber evidence="4">2.7.8.5</ecNumber>
    </recommendedName>
</protein>
<evidence type="ECO:0000256" key="2">
    <source>
        <dbReference type="ARBA" id="ARBA00005042"/>
    </source>
</evidence>
<evidence type="ECO:0000256" key="14">
    <source>
        <dbReference type="ARBA" id="ARBA00048586"/>
    </source>
</evidence>
<evidence type="ECO:0000256" key="12">
    <source>
        <dbReference type="ARBA" id="ARBA00023209"/>
    </source>
</evidence>
<keyword evidence="11 16" id="KW-0472">Membrane</keyword>
<evidence type="ECO:0000256" key="16">
    <source>
        <dbReference type="SAM" id="Phobius"/>
    </source>
</evidence>
<dbReference type="Proteomes" id="UP000016646">
    <property type="component" value="Unassembled WGS sequence"/>
</dbReference>
<dbReference type="InterPro" id="IPR004570">
    <property type="entry name" value="Phosphatidylglycerol_P_synth"/>
</dbReference>
<dbReference type="PANTHER" id="PTHR14269:SF62">
    <property type="entry name" value="CDP-DIACYLGLYCEROL--GLYCEROL-3-PHOSPHATE 3-PHOSPHATIDYLTRANSFERASE 1, CHLOROPLASTIC"/>
    <property type="match status" value="1"/>
</dbReference>
<dbReference type="InterPro" id="IPR050324">
    <property type="entry name" value="CDP-alcohol_PTase-I"/>
</dbReference>
<comment type="subcellular location">
    <subcellularLocation>
        <location evidence="1">Membrane</location>
        <topology evidence="1">Multi-pass membrane protein</topology>
    </subcellularLocation>
</comment>
<dbReference type="PANTHER" id="PTHR14269">
    <property type="entry name" value="CDP-DIACYLGLYCEROL--GLYCEROL-3-PHOSPHATE 3-PHOSPHATIDYLTRANSFERASE-RELATED"/>
    <property type="match status" value="1"/>
</dbReference>
<keyword evidence="12" id="KW-0594">Phospholipid biosynthesis</keyword>
<keyword evidence="6" id="KW-0444">Lipid biosynthesis</keyword>
<dbReference type="OrthoDB" id="9796672at2"/>
<feature type="transmembrane region" description="Helical" evidence="16">
    <location>
        <begin position="97"/>
        <end position="116"/>
    </location>
</feature>
<evidence type="ECO:0000256" key="4">
    <source>
        <dbReference type="ARBA" id="ARBA00013170"/>
    </source>
</evidence>
<keyword evidence="10" id="KW-0443">Lipid metabolism</keyword>
<keyword evidence="13" id="KW-1208">Phospholipid metabolism</keyword>
<dbReference type="eggNOG" id="COG0558">
    <property type="taxonomic scope" value="Bacteria"/>
</dbReference>
<organism evidence="17 19">
    <name type="scientific">Treponema socranskii subsp. socranskii VPI DR56BR1116 = ATCC 35536</name>
    <dbReference type="NCBI Taxonomy" id="1125725"/>
    <lineage>
        <taxon>Bacteria</taxon>
        <taxon>Pseudomonadati</taxon>
        <taxon>Spirochaetota</taxon>
        <taxon>Spirochaetia</taxon>
        <taxon>Spirochaetales</taxon>
        <taxon>Treponemataceae</taxon>
        <taxon>Treponema</taxon>
    </lineage>
</organism>
<comment type="pathway">
    <text evidence="2">Phospholipid metabolism; phosphatidylglycerol biosynthesis; phosphatidylglycerol from CDP-diacylglycerol: step 1/2.</text>
</comment>
<comment type="caution">
    <text evidence="17">The sequence shown here is derived from an EMBL/GenBank/DDBJ whole genome shotgun (WGS) entry which is preliminary data.</text>
</comment>
<dbReference type="InterPro" id="IPR048254">
    <property type="entry name" value="CDP_ALCOHOL_P_TRANSF_CS"/>
</dbReference>
<dbReference type="Pfam" id="PF01066">
    <property type="entry name" value="CDP-OH_P_transf"/>
    <property type="match status" value="1"/>
</dbReference>
<keyword evidence="20" id="KW-1185">Reference proteome</keyword>
<dbReference type="GO" id="GO:0046474">
    <property type="term" value="P:glycerophospholipid biosynthetic process"/>
    <property type="evidence" value="ECO:0007669"/>
    <property type="project" value="TreeGrafter"/>
</dbReference>
<evidence type="ECO:0000256" key="9">
    <source>
        <dbReference type="ARBA" id="ARBA00022989"/>
    </source>
</evidence>
<evidence type="ECO:0000256" key="15">
    <source>
        <dbReference type="RuleBase" id="RU003750"/>
    </source>
</evidence>
<accession>U2LK11</accession>
<evidence type="ECO:0000256" key="13">
    <source>
        <dbReference type="ARBA" id="ARBA00023264"/>
    </source>
</evidence>
<evidence type="ECO:0000256" key="5">
    <source>
        <dbReference type="ARBA" id="ARBA00014944"/>
    </source>
</evidence>
<keyword evidence="7 15" id="KW-0808">Transferase</keyword>
<dbReference type="Proteomes" id="UP000016412">
    <property type="component" value="Unassembled WGS sequence"/>
</dbReference>
<dbReference type="AlphaFoldDB" id="U2LK11"/>
<evidence type="ECO:0000313" key="19">
    <source>
        <dbReference type="Proteomes" id="UP000016412"/>
    </source>
</evidence>
<evidence type="ECO:0000256" key="7">
    <source>
        <dbReference type="ARBA" id="ARBA00022679"/>
    </source>
</evidence>
<dbReference type="PROSITE" id="PS00379">
    <property type="entry name" value="CDP_ALCOHOL_P_TRANSF"/>
    <property type="match status" value="1"/>
</dbReference>
<dbReference type="GO" id="GO:0016020">
    <property type="term" value="C:membrane"/>
    <property type="evidence" value="ECO:0007669"/>
    <property type="project" value="UniProtKB-SubCell"/>
</dbReference>
<feature type="transmembrane region" description="Helical" evidence="16">
    <location>
        <begin position="12"/>
        <end position="28"/>
    </location>
</feature>
<dbReference type="InterPro" id="IPR043130">
    <property type="entry name" value="CDP-OH_PTrfase_TM_dom"/>
</dbReference>
<sequence>MKLANAFTSVRVVFAPVFFLIYFIPIWTGRFAGLSAALMIPLLACMEFTDFLDGFFARKNREVSDFGKMFDPFADVIVHLTTFTCFMYSFGTSVKNYLPVWIFVLILYREFSQNFLRMVAAKQGTAIAARKGGKLKTVFYVASGFVCLVPECALRFYAAKGGSVGGIVLSVVRHTGAWKNAALGMFVASLALCYISFVDYLVHFKSVLKDM</sequence>
<comment type="catalytic activity">
    <reaction evidence="14">
        <text>a CDP-1,2-diacyl-sn-glycerol + sn-glycerol 3-phosphate = a 1,2-diacyl-sn-glycero-3-phospho-(1'-sn-glycero-3'-phosphate) + CMP + H(+)</text>
        <dbReference type="Rhea" id="RHEA:12593"/>
        <dbReference type="ChEBI" id="CHEBI:15378"/>
        <dbReference type="ChEBI" id="CHEBI:57597"/>
        <dbReference type="ChEBI" id="CHEBI:58332"/>
        <dbReference type="ChEBI" id="CHEBI:60110"/>
        <dbReference type="ChEBI" id="CHEBI:60377"/>
        <dbReference type="EC" id="2.7.8.5"/>
    </reaction>
</comment>
<reference evidence="19 20" key="1">
    <citation type="submission" date="2013-08" db="EMBL/GenBank/DDBJ databases">
        <authorList>
            <person name="Durkin A.S."/>
            <person name="Haft D.R."/>
            <person name="McCorrison J."/>
            <person name="Torralba M."/>
            <person name="Gillis M."/>
            <person name="Haft D.H."/>
            <person name="Methe B."/>
            <person name="Sutton G."/>
            <person name="Nelson K.E."/>
        </authorList>
    </citation>
    <scope>NUCLEOTIDE SEQUENCE [LARGE SCALE GENOMIC DNA]</scope>
    <source>
        <strain evidence="18 20">ATCC 35536</strain>
        <strain evidence="17 19">VPI DR56BR1116</strain>
    </source>
</reference>
<dbReference type="InterPro" id="IPR000462">
    <property type="entry name" value="CDP-OH_P_trans"/>
</dbReference>
<evidence type="ECO:0000256" key="1">
    <source>
        <dbReference type="ARBA" id="ARBA00004141"/>
    </source>
</evidence>
<evidence type="ECO:0000313" key="17">
    <source>
        <dbReference type="EMBL" id="ERF59936.1"/>
    </source>
</evidence>
<feature type="transmembrane region" description="Helical" evidence="16">
    <location>
        <begin position="137"/>
        <end position="158"/>
    </location>
</feature>
<proteinExistence type="inferred from homology"/>
<evidence type="ECO:0000313" key="18">
    <source>
        <dbReference type="EMBL" id="ERK04768.1"/>
    </source>
</evidence>
<dbReference type="GO" id="GO:0008444">
    <property type="term" value="F:CDP-diacylglycerol-glycerol-3-phosphate 3-phosphatidyltransferase activity"/>
    <property type="evidence" value="ECO:0007669"/>
    <property type="project" value="UniProtKB-EC"/>
</dbReference>
<comment type="similarity">
    <text evidence="3 15">Belongs to the CDP-alcohol phosphatidyltransferase class-I family.</text>
</comment>
<dbReference type="PATRIC" id="fig|1125725.3.peg.2126"/>
<dbReference type="PIRSF" id="PIRSF000847">
    <property type="entry name" value="Phos_ph_gly_syn"/>
    <property type="match status" value="1"/>
</dbReference>
<keyword evidence="8 16" id="KW-0812">Transmembrane</keyword>
<dbReference type="EC" id="2.7.8.5" evidence="4"/>
<dbReference type="EMBL" id="AUZJ01000054">
    <property type="protein sequence ID" value="ERF59936.1"/>
    <property type="molecule type" value="Genomic_DNA"/>
</dbReference>
<evidence type="ECO:0000256" key="3">
    <source>
        <dbReference type="ARBA" id="ARBA00010441"/>
    </source>
</evidence>
<dbReference type="Gene3D" id="1.20.120.1760">
    <property type="match status" value="1"/>
</dbReference>
<evidence type="ECO:0000256" key="6">
    <source>
        <dbReference type="ARBA" id="ARBA00022516"/>
    </source>
</evidence>
<evidence type="ECO:0000256" key="8">
    <source>
        <dbReference type="ARBA" id="ARBA00022692"/>
    </source>
</evidence>
<evidence type="ECO:0000256" key="11">
    <source>
        <dbReference type="ARBA" id="ARBA00023136"/>
    </source>
</evidence>